<comment type="caution">
    <text evidence="8">The sequence shown here is derived from an EMBL/GenBank/DDBJ whole genome shotgun (WGS) entry which is preliminary data.</text>
</comment>
<evidence type="ECO:0000256" key="2">
    <source>
        <dbReference type="ARBA" id="ARBA00006275"/>
    </source>
</evidence>
<feature type="domain" description="RagB/SusD" evidence="6">
    <location>
        <begin position="342"/>
        <end position="475"/>
    </location>
</feature>
<dbReference type="EMBL" id="PTRA01000001">
    <property type="protein sequence ID" value="PQA59067.1"/>
    <property type="molecule type" value="Genomic_DNA"/>
</dbReference>
<keyword evidence="4" id="KW-0472">Membrane</keyword>
<sequence length="476" mass="53135">MKRYSFHQSAYGLMLVLATLTGCTNSFLDLAPISNANSENFYRTTADFDLAANAAMATLYTVYGPEGPVSYAGEIQSDNVTLNAVAGIQADKWAYRDYTLNSTNTINYSFWQIYYSALYNVNIVIQKLESASLNEDYKKSVRAQMLFLRSLYYFNMVRTWGDVPLVLTPITAAESYTYARKPQAEVYQQILSDLQYAAENLPLASATTKGKPTQGAAQTLLGKVYLTLNDKTNAARVLKAVYDSKQYSLVPAYASLWSNTNKNTSESIFEIQFLGGSPTSPYSEYYQTFFPAVSYTGYIGGGINQVTNDLWNEYEPGDPRKTASIDTGYVDTKGVFQSIKFPKKWNDKTTPVTTGKVLGLSNFMVLRYADLLLMLSEATDDPTYLNQVRTRAGVPTYGSANYPSGRYGTLALALEHERRVELALEFHRWFDLKRTNRAIPVLTTKGKPTTESKLIAPIPLTVLQQNSIITQNPGYN</sequence>
<dbReference type="Proteomes" id="UP000239590">
    <property type="component" value="Unassembled WGS sequence"/>
</dbReference>
<dbReference type="SUPFAM" id="SSF48452">
    <property type="entry name" value="TPR-like"/>
    <property type="match status" value="1"/>
</dbReference>
<dbReference type="OrthoDB" id="636214at2"/>
<keyword evidence="3" id="KW-0732">Signal</keyword>
<dbReference type="InterPro" id="IPR033985">
    <property type="entry name" value="SusD-like_N"/>
</dbReference>
<gene>
    <name evidence="8" type="ORF">C5O19_05265</name>
</gene>
<dbReference type="Gene3D" id="1.25.40.390">
    <property type="match status" value="1"/>
</dbReference>
<dbReference type="InterPro" id="IPR011990">
    <property type="entry name" value="TPR-like_helical_dom_sf"/>
</dbReference>
<evidence type="ECO:0000313" key="9">
    <source>
        <dbReference type="Proteomes" id="UP000239590"/>
    </source>
</evidence>
<dbReference type="PROSITE" id="PS51257">
    <property type="entry name" value="PROKAR_LIPOPROTEIN"/>
    <property type="match status" value="1"/>
</dbReference>
<dbReference type="Pfam" id="PF07980">
    <property type="entry name" value="SusD_RagB"/>
    <property type="match status" value="1"/>
</dbReference>
<dbReference type="InterPro" id="IPR012944">
    <property type="entry name" value="SusD_RagB_dom"/>
</dbReference>
<dbReference type="Pfam" id="PF14322">
    <property type="entry name" value="SusD-like_3"/>
    <property type="match status" value="1"/>
</dbReference>
<keyword evidence="5" id="KW-0998">Cell outer membrane</keyword>
<comment type="similarity">
    <text evidence="2">Belongs to the SusD family.</text>
</comment>
<evidence type="ECO:0000259" key="6">
    <source>
        <dbReference type="Pfam" id="PF07980"/>
    </source>
</evidence>
<dbReference type="CDD" id="cd08977">
    <property type="entry name" value="SusD"/>
    <property type="match status" value="1"/>
</dbReference>
<accession>A0A2S7IMW6</accession>
<organism evidence="8 9">
    <name type="scientific">Siphonobacter curvatus</name>
    <dbReference type="NCBI Taxonomy" id="2094562"/>
    <lineage>
        <taxon>Bacteria</taxon>
        <taxon>Pseudomonadati</taxon>
        <taxon>Bacteroidota</taxon>
        <taxon>Cytophagia</taxon>
        <taxon>Cytophagales</taxon>
        <taxon>Cytophagaceae</taxon>
        <taxon>Siphonobacter</taxon>
    </lineage>
</organism>
<name>A0A2S7IMW6_9BACT</name>
<evidence type="ECO:0000259" key="7">
    <source>
        <dbReference type="Pfam" id="PF14322"/>
    </source>
</evidence>
<evidence type="ECO:0000256" key="1">
    <source>
        <dbReference type="ARBA" id="ARBA00004442"/>
    </source>
</evidence>
<evidence type="ECO:0000256" key="5">
    <source>
        <dbReference type="ARBA" id="ARBA00023237"/>
    </source>
</evidence>
<keyword evidence="9" id="KW-1185">Reference proteome</keyword>
<evidence type="ECO:0000256" key="4">
    <source>
        <dbReference type="ARBA" id="ARBA00023136"/>
    </source>
</evidence>
<dbReference type="AlphaFoldDB" id="A0A2S7IMW6"/>
<feature type="domain" description="SusD-like N-terminal" evidence="7">
    <location>
        <begin position="27"/>
        <end position="226"/>
    </location>
</feature>
<comment type="subcellular location">
    <subcellularLocation>
        <location evidence="1">Cell outer membrane</location>
    </subcellularLocation>
</comment>
<proteinExistence type="inferred from homology"/>
<dbReference type="RefSeq" id="WP_104710273.1">
    <property type="nucleotide sequence ID" value="NZ_PTRA01000001.1"/>
</dbReference>
<reference evidence="9" key="1">
    <citation type="submission" date="2018-02" db="EMBL/GenBank/DDBJ databases">
        <title>Genome sequencing of Solimonas sp. HR-BB.</title>
        <authorList>
            <person name="Lee Y."/>
            <person name="Jeon C.O."/>
        </authorList>
    </citation>
    <scope>NUCLEOTIDE SEQUENCE [LARGE SCALE GENOMIC DNA]</scope>
    <source>
        <strain evidence="9">HR-U</strain>
    </source>
</reference>
<dbReference type="GO" id="GO:0009279">
    <property type="term" value="C:cell outer membrane"/>
    <property type="evidence" value="ECO:0007669"/>
    <property type="project" value="UniProtKB-SubCell"/>
</dbReference>
<evidence type="ECO:0000256" key="3">
    <source>
        <dbReference type="ARBA" id="ARBA00022729"/>
    </source>
</evidence>
<protein>
    <submittedName>
        <fullName evidence="8">RagB/SusD family nutrient uptake outer membrane protein</fullName>
    </submittedName>
</protein>
<evidence type="ECO:0000313" key="8">
    <source>
        <dbReference type="EMBL" id="PQA59067.1"/>
    </source>
</evidence>